<dbReference type="GO" id="GO:0000981">
    <property type="term" value="F:DNA-binding transcription factor activity, RNA polymerase II-specific"/>
    <property type="evidence" value="ECO:0007669"/>
    <property type="project" value="TreeGrafter"/>
</dbReference>
<evidence type="ECO:0000259" key="1">
    <source>
        <dbReference type="PROSITE" id="PS50888"/>
    </source>
</evidence>
<dbReference type="SUPFAM" id="SSF47459">
    <property type="entry name" value="HLH, helix-loop-helix DNA-binding domain"/>
    <property type="match status" value="1"/>
</dbReference>
<dbReference type="CDD" id="cd11416">
    <property type="entry name" value="bHLH_TS_ceHLH13_like"/>
    <property type="match status" value="1"/>
</dbReference>
<dbReference type="Pfam" id="PF00010">
    <property type="entry name" value="HLH"/>
    <property type="match status" value="1"/>
</dbReference>
<dbReference type="OrthoDB" id="6125763at2759"/>
<dbReference type="Gene3D" id="4.10.280.10">
    <property type="entry name" value="Helix-loop-helix DNA-binding domain"/>
    <property type="match status" value="1"/>
</dbReference>
<dbReference type="InterPro" id="IPR011598">
    <property type="entry name" value="bHLH_dom"/>
</dbReference>
<dbReference type="GO" id="GO:0046983">
    <property type="term" value="F:protein dimerization activity"/>
    <property type="evidence" value="ECO:0007669"/>
    <property type="project" value="InterPro"/>
</dbReference>
<dbReference type="Ensembl" id="ENSNNAT00000026518.1">
    <property type="protein sequence ID" value="ENSNNAP00000025292.1"/>
    <property type="gene ID" value="ENSNNAG00000016536.1"/>
</dbReference>
<evidence type="ECO:0000313" key="2">
    <source>
        <dbReference type="Ensembl" id="ENSNNAP00000025292.1"/>
    </source>
</evidence>
<dbReference type="GO" id="GO:0000977">
    <property type="term" value="F:RNA polymerase II transcription regulatory region sequence-specific DNA binding"/>
    <property type="evidence" value="ECO:0007669"/>
    <property type="project" value="TreeGrafter"/>
</dbReference>
<dbReference type="InterPro" id="IPR050283">
    <property type="entry name" value="E-box_TF_Regulators"/>
</dbReference>
<proteinExistence type="predicted"/>
<dbReference type="Proteomes" id="UP000694559">
    <property type="component" value="Unplaced"/>
</dbReference>
<dbReference type="PROSITE" id="PS50888">
    <property type="entry name" value="BHLH"/>
    <property type="match status" value="1"/>
</dbReference>
<dbReference type="SMART" id="SM00353">
    <property type="entry name" value="HLH"/>
    <property type="match status" value="1"/>
</dbReference>
<accession>A0A8C6YA33</accession>
<dbReference type="AlphaFoldDB" id="A0A8C6YA33"/>
<dbReference type="GO" id="GO:0032502">
    <property type="term" value="P:developmental process"/>
    <property type="evidence" value="ECO:0007669"/>
    <property type="project" value="TreeGrafter"/>
</dbReference>
<dbReference type="PANTHER" id="PTHR23349:SF97">
    <property type="entry name" value="BHLH DOMAIN-CONTAINING PROTEIN"/>
    <property type="match status" value="1"/>
</dbReference>
<feature type="domain" description="BHLH" evidence="1">
    <location>
        <begin position="107"/>
        <end position="159"/>
    </location>
</feature>
<protein>
    <recommendedName>
        <fullName evidence="1">BHLH domain-containing protein</fullName>
    </recommendedName>
</protein>
<dbReference type="GeneTree" id="ENSGT00940000165503"/>
<evidence type="ECO:0000313" key="3">
    <source>
        <dbReference type="Proteomes" id="UP000694559"/>
    </source>
</evidence>
<keyword evidence="3" id="KW-1185">Reference proteome</keyword>
<reference evidence="2" key="2">
    <citation type="submission" date="2025-09" db="UniProtKB">
        <authorList>
            <consortium name="Ensembl"/>
        </authorList>
    </citation>
    <scope>IDENTIFICATION</scope>
</reference>
<name>A0A8C6YA33_NAJNA</name>
<organism evidence="2 3">
    <name type="scientific">Naja naja</name>
    <name type="common">Indian cobra</name>
    <dbReference type="NCBI Taxonomy" id="35670"/>
    <lineage>
        <taxon>Eukaryota</taxon>
        <taxon>Metazoa</taxon>
        <taxon>Chordata</taxon>
        <taxon>Craniata</taxon>
        <taxon>Vertebrata</taxon>
        <taxon>Euteleostomi</taxon>
        <taxon>Lepidosauria</taxon>
        <taxon>Squamata</taxon>
        <taxon>Bifurcata</taxon>
        <taxon>Unidentata</taxon>
        <taxon>Episquamata</taxon>
        <taxon>Toxicofera</taxon>
        <taxon>Serpentes</taxon>
        <taxon>Colubroidea</taxon>
        <taxon>Elapidae</taxon>
        <taxon>Elapinae</taxon>
        <taxon>Naja</taxon>
    </lineage>
</organism>
<sequence>MELSCFNFEEDSISNCPFGVNGNSFSQFSHLDHFLFDYSTANEVFACLPAPFQTFSPDMPAPVSNFGNHILQFEGNAELDSSSLIQCDESDWQYNSHKIIPDQSHKRERHAANIRERKRMLSINSAFEELRGHVPTFPYEKRLSKIDTLRLSIAYIALLSDILKSGSDPKIYVQECMKNEYKYHQDAIWNTSGKCLGAICIFLGVPGHGMLVEIGSGCSGPYHLSFSPLPDFLSHTHKALLCFYSSPFHPPPPFF</sequence>
<dbReference type="PANTHER" id="PTHR23349">
    <property type="entry name" value="BASIC HELIX-LOOP-HELIX TRANSCRIPTION FACTOR, TWIST"/>
    <property type="match status" value="1"/>
</dbReference>
<reference evidence="2" key="1">
    <citation type="submission" date="2025-08" db="UniProtKB">
        <authorList>
            <consortium name="Ensembl"/>
        </authorList>
    </citation>
    <scope>IDENTIFICATION</scope>
</reference>
<dbReference type="OMA" id="QDAIWNT"/>
<dbReference type="InterPro" id="IPR036638">
    <property type="entry name" value="HLH_DNA-bd_sf"/>
</dbReference>